<dbReference type="OrthoDB" id="6023281at2"/>
<dbReference type="PROSITE" id="PS00949">
    <property type="entry name" value="AUTOINDUCER_SYNTH_1"/>
    <property type="match status" value="1"/>
</dbReference>
<evidence type="ECO:0000256" key="5">
    <source>
        <dbReference type="ARBA" id="ARBA00022929"/>
    </source>
</evidence>
<evidence type="ECO:0000256" key="4">
    <source>
        <dbReference type="ARBA" id="ARBA00022691"/>
    </source>
</evidence>
<reference evidence="9 10" key="1">
    <citation type="submission" date="2010-08" db="EMBL/GenBank/DDBJ databases">
        <title>Complete sequence of Gallionella capsiferriformans ES-2.</title>
        <authorList>
            <consortium name="US DOE Joint Genome Institute"/>
            <person name="Lucas S."/>
            <person name="Copeland A."/>
            <person name="Lapidus A."/>
            <person name="Cheng J.-F."/>
            <person name="Bruce D."/>
            <person name="Goodwin L."/>
            <person name="Pitluck S."/>
            <person name="Chertkov O."/>
            <person name="Davenport K.W."/>
            <person name="Detter J.C."/>
            <person name="Han C."/>
            <person name="Tapia R."/>
            <person name="Land M."/>
            <person name="Hauser L."/>
            <person name="Chang Y.-J."/>
            <person name="Jeffries C."/>
            <person name="Kyrpides N."/>
            <person name="Ivanova N."/>
            <person name="Mikhailova N."/>
            <person name="Shelobolina E.S."/>
            <person name="Picardal F."/>
            <person name="Roden E."/>
            <person name="Emerson D."/>
            <person name="Woyke T."/>
        </authorList>
    </citation>
    <scope>NUCLEOTIDE SEQUENCE [LARGE SCALE GENOMIC DNA]</scope>
    <source>
        <strain evidence="9 10">ES-2</strain>
    </source>
</reference>
<evidence type="ECO:0000313" key="10">
    <source>
        <dbReference type="Proteomes" id="UP000001235"/>
    </source>
</evidence>
<dbReference type="Gene3D" id="3.40.630.30">
    <property type="match status" value="1"/>
</dbReference>
<dbReference type="EMBL" id="CP002159">
    <property type="protein sequence ID" value="ADL55470.1"/>
    <property type="molecule type" value="Genomic_DNA"/>
</dbReference>
<dbReference type="STRING" id="395494.Galf_1450"/>
<evidence type="ECO:0000256" key="8">
    <source>
        <dbReference type="RuleBase" id="RU361135"/>
    </source>
</evidence>
<keyword evidence="5 7" id="KW-0071">Autoinducer synthesis</keyword>
<keyword evidence="10" id="KW-1185">Reference proteome</keyword>
<dbReference type="Proteomes" id="UP000001235">
    <property type="component" value="Chromosome"/>
</dbReference>
<dbReference type="RefSeq" id="WP_013293409.1">
    <property type="nucleotide sequence ID" value="NC_014394.1"/>
</dbReference>
<dbReference type="GO" id="GO:0061579">
    <property type="term" value="F:N-acyl homoserine lactone synthase activity"/>
    <property type="evidence" value="ECO:0007669"/>
    <property type="project" value="UniProtKB-UniRule"/>
</dbReference>
<dbReference type="AlphaFoldDB" id="D9SG23"/>
<comment type="similarity">
    <text evidence="7 8">Belongs to the autoinducer synthase family.</text>
</comment>
<dbReference type="HOGENOM" id="CLU_085711_4_0_4"/>
<dbReference type="eggNOG" id="COG3916">
    <property type="taxonomic scope" value="Bacteria"/>
</dbReference>
<gene>
    <name evidence="9" type="ordered locus">Galf_1450</name>
</gene>
<dbReference type="SUPFAM" id="SSF55729">
    <property type="entry name" value="Acyl-CoA N-acyltransferases (Nat)"/>
    <property type="match status" value="1"/>
</dbReference>
<keyword evidence="3 8" id="KW-0808">Transferase</keyword>
<dbReference type="GO" id="GO:0007165">
    <property type="term" value="P:signal transduction"/>
    <property type="evidence" value="ECO:0007669"/>
    <property type="project" value="TreeGrafter"/>
</dbReference>
<name>D9SG23_GALCS</name>
<keyword evidence="4 8" id="KW-0949">S-adenosyl-L-methionine</keyword>
<sequence length="196" mass="22331">MSHHIKVASRKEFASKDLWEMHRLRAKVFNDRMGWEIPIMSGMEIDGYDALDPYYLMVREYEKGLRGCMRVLPTEGPYMLKDTFPELLHGQQAPADPKVWELSRFAIEVDDVYGFGFSELTMDVTREIVAFGDKMGIERFVTVTTTSIERMMRRAGLAVTRFGPSIKIGVENAVALDFDIGEQTHAALFGKLREAA</sequence>
<dbReference type="PANTHER" id="PTHR39322">
    <property type="entry name" value="ACYL-HOMOSERINE-LACTONE SYNTHASE"/>
    <property type="match status" value="1"/>
</dbReference>
<dbReference type="InterPro" id="IPR018311">
    <property type="entry name" value="Autoind_synth_CS"/>
</dbReference>
<dbReference type="KEGG" id="gca:Galf_1450"/>
<evidence type="ECO:0000256" key="3">
    <source>
        <dbReference type="ARBA" id="ARBA00022679"/>
    </source>
</evidence>
<keyword evidence="9" id="KW-0012">Acyltransferase</keyword>
<dbReference type="PANTHER" id="PTHR39322:SF1">
    <property type="entry name" value="ISOVALERYL-HOMOSERINE LACTONE SYNTHASE"/>
    <property type="match status" value="1"/>
</dbReference>
<comment type="catalytic activity">
    <reaction evidence="6 8">
        <text>a fatty acyl-[ACP] + S-adenosyl-L-methionine = an N-acyl-L-homoserine lactone + S-methyl-5'-thioadenosine + holo-[ACP] + H(+)</text>
        <dbReference type="Rhea" id="RHEA:10096"/>
        <dbReference type="Rhea" id="RHEA-COMP:9685"/>
        <dbReference type="Rhea" id="RHEA-COMP:14125"/>
        <dbReference type="ChEBI" id="CHEBI:15378"/>
        <dbReference type="ChEBI" id="CHEBI:17509"/>
        <dbReference type="ChEBI" id="CHEBI:55474"/>
        <dbReference type="ChEBI" id="CHEBI:59789"/>
        <dbReference type="ChEBI" id="CHEBI:64479"/>
        <dbReference type="ChEBI" id="CHEBI:138651"/>
        <dbReference type="EC" id="2.3.1.184"/>
    </reaction>
</comment>
<evidence type="ECO:0000256" key="1">
    <source>
        <dbReference type="ARBA" id="ARBA00012340"/>
    </source>
</evidence>
<dbReference type="PRINTS" id="PR01549">
    <property type="entry name" value="AUTOINDCRSYN"/>
</dbReference>
<proteinExistence type="inferred from homology"/>
<evidence type="ECO:0000256" key="6">
    <source>
        <dbReference type="ARBA" id="ARBA00048576"/>
    </source>
</evidence>
<organism evidence="9 10">
    <name type="scientific">Gallionella capsiferriformans (strain ES-2)</name>
    <name type="common">Gallionella ferruginea capsiferriformans (strain ES-2)</name>
    <dbReference type="NCBI Taxonomy" id="395494"/>
    <lineage>
        <taxon>Bacteria</taxon>
        <taxon>Pseudomonadati</taxon>
        <taxon>Pseudomonadota</taxon>
        <taxon>Betaproteobacteria</taxon>
        <taxon>Nitrosomonadales</taxon>
        <taxon>Gallionellaceae</taxon>
        <taxon>Gallionella</taxon>
    </lineage>
</organism>
<dbReference type="Pfam" id="PF00765">
    <property type="entry name" value="Autoind_synth"/>
    <property type="match status" value="1"/>
</dbReference>
<evidence type="ECO:0000313" key="9">
    <source>
        <dbReference type="EMBL" id="ADL55470.1"/>
    </source>
</evidence>
<dbReference type="PROSITE" id="PS51187">
    <property type="entry name" value="AUTOINDUCER_SYNTH_2"/>
    <property type="match status" value="1"/>
</dbReference>
<keyword evidence="2 7" id="KW-0673">Quorum sensing</keyword>
<dbReference type="EC" id="2.3.1.184" evidence="1 8"/>
<protein>
    <recommendedName>
        <fullName evidence="1 8">Acyl-homoserine-lactone synthase</fullName>
        <ecNumber evidence="1 8">2.3.1.184</ecNumber>
    </recommendedName>
    <alternativeName>
        <fullName evidence="8">Autoinducer synthesis protein</fullName>
    </alternativeName>
</protein>
<accession>D9SG23</accession>
<evidence type="ECO:0000256" key="2">
    <source>
        <dbReference type="ARBA" id="ARBA00022654"/>
    </source>
</evidence>
<dbReference type="InterPro" id="IPR016181">
    <property type="entry name" value="Acyl_CoA_acyltransferase"/>
</dbReference>
<evidence type="ECO:0000256" key="7">
    <source>
        <dbReference type="PROSITE-ProRule" id="PRU00533"/>
    </source>
</evidence>
<dbReference type="GO" id="GO:0009372">
    <property type="term" value="P:quorum sensing"/>
    <property type="evidence" value="ECO:0007669"/>
    <property type="project" value="UniProtKB-UniRule"/>
</dbReference>
<dbReference type="InterPro" id="IPR001690">
    <property type="entry name" value="Autoind_synthase"/>
</dbReference>